<dbReference type="PANTHER" id="PTHR33116:SF78">
    <property type="entry name" value="OS12G0587133 PROTEIN"/>
    <property type="match status" value="1"/>
</dbReference>
<proteinExistence type="predicted"/>
<dbReference type="AlphaFoldDB" id="A0A199W5V2"/>
<evidence type="ECO:0000313" key="1">
    <source>
        <dbReference type="EMBL" id="OAY84862.1"/>
    </source>
</evidence>
<comment type="caution">
    <text evidence="1">The sequence shown here is derived from an EMBL/GenBank/DDBJ whole genome shotgun (WGS) entry which is preliminary data.</text>
</comment>
<reference evidence="1 2" key="1">
    <citation type="journal article" date="2016" name="DNA Res.">
        <title>The draft genome of MD-2 pineapple using hybrid error correction of long reads.</title>
        <authorList>
            <person name="Redwan R.M."/>
            <person name="Saidin A."/>
            <person name="Kumar S.V."/>
        </authorList>
    </citation>
    <scope>NUCLEOTIDE SEQUENCE [LARGE SCALE GENOMIC DNA]</scope>
    <source>
        <strain evidence="2">cv. MD2</strain>
        <tissue evidence="1">Leaf</tissue>
    </source>
</reference>
<evidence type="ECO:0000313" key="2">
    <source>
        <dbReference type="Proteomes" id="UP000092600"/>
    </source>
</evidence>
<organism evidence="1 2">
    <name type="scientific">Ananas comosus</name>
    <name type="common">Pineapple</name>
    <name type="synonym">Ananas ananas</name>
    <dbReference type="NCBI Taxonomy" id="4615"/>
    <lineage>
        <taxon>Eukaryota</taxon>
        <taxon>Viridiplantae</taxon>
        <taxon>Streptophyta</taxon>
        <taxon>Embryophyta</taxon>
        <taxon>Tracheophyta</taxon>
        <taxon>Spermatophyta</taxon>
        <taxon>Magnoliopsida</taxon>
        <taxon>Liliopsida</taxon>
        <taxon>Poales</taxon>
        <taxon>Bromeliaceae</taxon>
        <taxon>Bromelioideae</taxon>
        <taxon>Ananas</taxon>
    </lineage>
</organism>
<name>A0A199W5V2_ANACO</name>
<dbReference type="EMBL" id="LSRQ01000166">
    <property type="protein sequence ID" value="OAY84862.1"/>
    <property type="molecule type" value="Genomic_DNA"/>
</dbReference>
<protein>
    <submittedName>
        <fullName evidence="1">Uncharacterized protein</fullName>
    </submittedName>
</protein>
<sequence length="96" mass="11176">MIDVFTEAFCMINRDKTELYYFGPNPGTADILSQIIECKPGNLPFKYLGLPLHNKRLRREDWAFVINRIESRIDGWKAKLLSQGRRLTLHSGSYTE</sequence>
<dbReference type="PANTHER" id="PTHR33116">
    <property type="entry name" value="REVERSE TRANSCRIPTASE ZINC-BINDING DOMAIN-CONTAINING PROTEIN-RELATED-RELATED"/>
    <property type="match status" value="1"/>
</dbReference>
<gene>
    <name evidence="1" type="ORF">ACMD2_10166</name>
</gene>
<dbReference type="Proteomes" id="UP000092600">
    <property type="component" value="Unassembled WGS sequence"/>
</dbReference>
<accession>A0A199W5V2</accession>